<protein>
    <recommendedName>
        <fullName evidence="4">Sporulation and spore germination protein</fullName>
    </recommendedName>
</protein>
<feature type="chain" id="PRO_5039530920" description="Sporulation and spore germination protein" evidence="1">
    <location>
        <begin position="21"/>
        <end position="182"/>
    </location>
</feature>
<evidence type="ECO:0008006" key="4">
    <source>
        <dbReference type="Google" id="ProtNLM"/>
    </source>
</evidence>
<dbReference type="EMBL" id="PVZC01000008">
    <property type="protein sequence ID" value="PRX96013.1"/>
    <property type="molecule type" value="Genomic_DNA"/>
</dbReference>
<dbReference type="AlphaFoldDB" id="A0A2T0PWV0"/>
<organism evidence="2 3">
    <name type="scientific">Allonocardiopsis opalescens</name>
    <dbReference type="NCBI Taxonomy" id="1144618"/>
    <lineage>
        <taxon>Bacteria</taxon>
        <taxon>Bacillati</taxon>
        <taxon>Actinomycetota</taxon>
        <taxon>Actinomycetes</taxon>
        <taxon>Streptosporangiales</taxon>
        <taxon>Allonocardiopsis</taxon>
    </lineage>
</organism>
<accession>A0A2T0PWV0</accession>
<dbReference type="Proteomes" id="UP000237846">
    <property type="component" value="Unassembled WGS sequence"/>
</dbReference>
<proteinExistence type="predicted"/>
<name>A0A2T0PWV0_9ACTN</name>
<evidence type="ECO:0000313" key="3">
    <source>
        <dbReference type="Proteomes" id="UP000237846"/>
    </source>
</evidence>
<feature type="signal peptide" evidence="1">
    <location>
        <begin position="1"/>
        <end position="20"/>
    </location>
</feature>
<evidence type="ECO:0000256" key="1">
    <source>
        <dbReference type="SAM" id="SignalP"/>
    </source>
</evidence>
<sequence length="182" mass="18529">MTAPPRRAAAAGLLAAALLAAGCGVQPSSGAVSAGQAPIANGEVSQGSIVYFVDAGNALTGVWRRESRLEPEAVLLRLLEGPTAVEAGRGLRDELAGRVALADARRSESVLDIYVTPMADAGAPAVQEPDAPSIWTWAPLEPLGVAQLVCTGQALPEVDAARVWYLVPGGGVVEVPDPGLSC</sequence>
<dbReference type="RefSeq" id="WP_106250555.1">
    <property type="nucleotide sequence ID" value="NZ_PVZC01000008.1"/>
</dbReference>
<reference evidence="2 3" key="1">
    <citation type="submission" date="2018-03" db="EMBL/GenBank/DDBJ databases">
        <title>Genomic Encyclopedia of Archaeal and Bacterial Type Strains, Phase II (KMG-II): from individual species to whole genera.</title>
        <authorList>
            <person name="Goeker M."/>
        </authorList>
    </citation>
    <scope>NUCLEOTIDE SEQUENCE [LARGE SCALE GENOMIC DNA]</scope>
    <source>
        <strain evidence="2 3">DSM 45601</strain>
    </source>
</reference>
<dbReference type="PROSITE" id="PS51257">
    <property type="entry name" value="PROKAR_LIPOPROTEIN"/>
    <property type="match status" value="1"/>
</dbReference>
<evidence type="ECO:0000313" key="2">
    <source>
        <dbReference type="EMBL" id="PRX96013.1"/>
    </source>
</evidence>
<gene>
    <name evidence="2" type="ORF">CLV72_10817</name>
</gene>
<keyword evidence="3" id="KW-1185">Reference proteome</keyword>
<comment type="caution">
    <text evidence="2">The sequence shown here is derived from an EMBL/GenBank/DDBJ whole genome shotgun (WGS) entry which is preliminary data.</text>
</comment>
<keyword evidence="1" id="KW-0732">Signal</keyword>